<protein>
    <submittedName>
        <fullName evidence="2">Uncharacterized protein</fullName>
    </submittedName>
</protein>
<dbReference type="InParanoid" id="F2UHM7"/>
<feature type="region of interest" description="Disordered" evidence="1">
    <location>
        <begin position="42"/>
        <end position="76"/>
    </location>
</feature>
<gene>
    <name evidence="2" type="ORF">PTSG_07739</name>
</gene>
<dbReference type="AlphaFoldDB" id="F2UHM7"/>
<feature type="region of interest" description="Disordered" evidence="1">
    <location>
        <begin position="447"/>
        <end position="488"/>
    </location>
</feature>
<feature type="compositionally biased region" description="Low complexity" evidence="1">
    <location>
        <begin position="478"/>
        <end position="488"/>
    </location>
</feature>
<evidence type="ECO:0000313" key="3">
    <source>
        <dbReference type="Proteomes" id="UP000007799"/>
    </source>
</evidence>
<organism evidence="3">
    <name type="scientific">Salpingoeca rosetta (strain ATCC 50818 / BSB-021)</name>
    <dbReference type="NCBI Taxonomy" id="946362"/>
    <lineage>
        <taxon>Eukaryota</taxon>
        <taxon>Choanoflagellata</taxon>
        <taxon>Craspedida</taxon>
        <taxon>Salpingoecidae</taxon>
        <taxon>Salpingoeca</taxon>
    </lineage>
</organism>
<feature type="region of interest" description="Disordered" evidence="1">
    <location>
        <begin position="1"/>
        <end position="27"/>
    </location>
</feature>
<reference evidence="2" key="1">
    <citation type="submission" date="2009-08" db="EMBL/GenBank/DDBJ databases">
        <title>Annotation of Salpingoeca rosetta.</title>
        <authorList>
            <consortium name="The Broad Institute Genome Sequencing Platform"/>
            <person name="Russ C."/>
            <person name="Cuomo C."/>
            <person name="Burger G."/>
            <person name="Gray M.W."/>
            <person name="Holland P.W.H."/>
            <person name="King N."/>
            <person name="Lang F.B.F."/>
            <person name="Roger A.J."/>
            <person name="Ruiz-Trillo I."/>
            <person name="Young S.K."/>
            <person name="Zeng Q."/>
            <person name="Gargeya S."/>
            <person name="Alvarado L."/>
            <person name="Berlin A."/>
            <person name="Chapman S.B."/>
            <person name="Chen Z."/>
            <person name="Freedman E."/>
            <person name="Gellesch M."/>
            <person name="Goldberg J."/>
            <person name="Griggs A."/>
            <person name="Gujja S."/>
            <person name="Heilman E."/>
            <person name="Heiman D."/>
            <person name="Howarth C."/>
            <person name="Mehta T."/>
            <person name="Neiman D."/>
            <person name="Pearson M."/>
            <person name="Roberts A."/>
            <person name="Saif S."/>
            <person name="Shea T."/>
            <person name="Shenoy N."/>
            <person name="Sisk P."/>
            <person name="Stolte C."/>
            <person name="Sykes S."/>
            <person name="White J."/>
            <person name="Yandava C."/>
            <person name="Haas B."/>
            <person name="Nusbaum C."/>
            <person name="Birren B."/>
        </authorList>
    </citation>
    <scope>NUCLEOTIDE SEQUENCE [LARGE SCALE GENOMIC DNA]</scope>
    <source>
        <strain evidence="2">ATCC 50818</strain>
    </source>
</reference>
<dbReference type="RefSeq" id="XP_004991540.1">
    <property type="nucleotide sequence ID" value="XM_004991483.1"/>
</dbReference>
<dbReference type="GeneID" id="16072099"/>
<sequence>MEAELGNADAFGTPKQHQVYARVRRPDRVQLDGLADIEDGLRRFDRRLQREQRKQDTDNNDNDNDDDDDDDENDGREGFVEVARPLPPEFYAEATSCKEHVRAILVADPPRVTMQPRSMHAKRAMLEEACKLRHPAICVQIVKWLYSSLNSNTFVKLMASYPWAITQFLNHLRRRQDMDTFTLVSRLMERGSHAGELQLAQALAEPMDMRSHRKLELLLLTEPPGSPIEEHVVYIQDLCARVTCGAQALSDESAALTLNACTPALIHYRVPTETAVVDINANVLITTWSRAIGLLDQQLPEHLDALLAELNTASFPLLNRMHAYLARRCRLHRKPVKDAVLQVLIHRTTCLQPTALAFQALAVLGADREALAVIAQLGEHAQFDELASINHAIALWSVNGNSTEARVLLHAHAHRSQYRDAITTALEQVPLMRTLVQAVYDTTKQFSHPGGWMRRRRQHAALSSSPSPDRAGSANHQPSPASSSSPLSSAALHDGIRAIMRPSVTNAGNYFSQLLFSLGDAVGRPA</sequence>
<dbReference type="KEGG" id="sre:PTSG_07739"/>
<keyword evidence="3" id="KW-1185">Reference proteome</keyword>
<accession>F2UHM7</accession>
<evidence type="ECO:0000313" key="2">
    <source>
        <dbReference type="EMBL" id="EGD76626.1"/>
    </source>
</evidence>
<name>F2UHM7_SALR5</name>
<evidence type="ECO:0000256" key="1">
    <source>
        <dbReference type="SAM" id="MobiDB-lite"/>
    </source>
</evidence>
<feature type="compositionally biased region" description="Basic and acidic residues" evidence="1">
    <location>
        <begin position="42"/>
        <end position="57"/>
    </location>
</feature>
<dbReference type="EMBL" id="GL832974">
    <property type="protein sequence ID" value="EGD76626.1"/>
    <property type="molecule type" value="Genomic_DNA"/>
</dbReference>
<dbReference type="Proteomes" id="UP000007799">
    <property type="component" value="Unassembled WGS sequence"/>
</dbReference>
<feature type="compositionally biased region" description="Acidic residues" evidence="1">
    <location>
        <begin position="58"/>
        <end position="74"/>
    </location>
</feature>
<proteinExistence type="predicted"/>